<proteinExistence type="inferred from homology"/>
<accession>A0A319CAD3</accession>
<reference evidence="5 6" key="1">
    <citation type="submission" date="2016-12" db="EMBL/GenBank/DDBJ databases">
        <title>The genomes of Aspergillus section Nigri reveals drivers in fungal speciation.</title>
        <authorList>
            <consortium name="DOE Joint Genome Institute"/>
            <person name="Vesth T.C."/>
            <person name="Nybo J."/>
            <person name="Theobald S."/>
            <person name="Brandl J."/>
            <person name="Frisvad J.C."/>
            <person name="Nielsen K.F."/>
            <person name="Lyhne E.K."/>
            <person name="Kogle M.E."/>
            <person name="Kuo A."/>
            <person name="Riley R."/>
            <person name="Clum A."/>
            <person name="Nolan M."/>
            <person name="Lipzen A."/>
            <person name="Salamov A."/>
            <person name="Henrissat B."/>
            <person name="Wiebenga A."/>
            <person name="De Vries R.P."/>
            <person name="Grigoriev I.V."/>
            <person name="Mortensen U.H."/>
            <person name="Andersen M.R."/>
            <person name="Baker S.E."/>
        </authorList>
    </citation>
    <scope>NUCLEOTIDE SEQUENCE [LARGE SCALE GENOMIC DNA]</scope>
    <source>
        <strain evidence="5 6">CBS 121591</strain>
    </source>
</reference>
<dbReference type="VEuPathDB" id="FungiDB:BO82DRAFT_312491"/>
<evidence type="ECO:0000256" key="2">
    <source>
        <dbReference type="ARBA" id="ARBA00022741"/>
    </source>
</evidence>
<dbReference type="GO" id="GO:0004672">
    <property type="term" value="F:protein kinase activity"/>
    <property type="evidence" value="ECO:0007669"/>
    <property type="project" value="InterPro"/>
</dbReference>
<keyword evidence="6" id="KW-1185">Reference proteome</keyword>
<dbReference type="Gene3D" id="1.10.510.10">
    <property type="entry name" value="Transferase(Phosphotransferase) domain 1"/>
    <property type="match status" value="1"/>
</dbReference>
<dbReference type="GeneID" id="37135182"/>
<evidence type="ECO:0000256" key="3">
    <source>
        <dbReference type="ARBA" id="ARBA00022840"/>
    </source>
</evidence>
<dbReference type="GO" id="GO:0005524">
    <property type="term" value="F:ATP binding"/>
    <property type="evidence" value="ECO:0007669"/>
    <property type="project" value="UniProtKB-KW"/>
</dbReference>
<keyword evidence="2" id="KW-0547">Nucleotide-binding</keyword>
<dbReference type="PANTHER" id="PTHR45832">
    <property type="entry name" value="SERINE/THREONINE-PROTEIN KINASE SAMKA-RELATED-RELATED"/>
    <property type="match status" value="1"/>
</dbReference>
<sequence length="306" mass="34398">MTTTKKKSYRETVLPEDLRNITGHQSTSRKLDTREHTKYLKGHLGSSHRFGIPIHPHRRCDSTDVKEETDTKIKYHKSYYVDQAGSGVIALRDVGEFPTFLVKQRRIPEAWTFRKACHDNLVSLLDFYTESNSIFLAYEYIHLAISLDCLAGIVDMSEADIATVCREILNGLVYIHSELRISHGSIDCSNILLNEKGEVKLANIGDSMIHENALSDWKEDIAAIGFIVICMNNSTSLISGAALEDTTLSGSALKFVGNTKEKTAKELLDDEFLCLANPGGSWSLKRHYFDVLPLSIRFGKRAREKS</sequence>
<dbReference type="PANTHER" id="PTHR45832:SF22">
    <property type="entry name" value="SERINE_THREONINE-PROTEIN KINASE SAMKA-RELATED"/>
    <property type="match status" value="1"/>
</dbReference>
<feature type="domain" description="Protein kinase" evidence="4">
    <location>
        <begin position="33"/>
        <end position="306"/>
    </location>
</feature>
<dbReference type="SUPFAM" id="SSF56112">
    <property type="entry name" value="Protein kinase-like (PK-like)"/>
    <property type="match status" value="1"/>
</dbReference>
<dbReference type="PROSITE" id="PS50011">
    <property type="entry name" value="PROTEIN_KINASE_DOM"/>
    <property type="match status" value="1"/>
</dbReference>
<gene>
    <name evidence="5" type="ORF">BO82DRAFT_312491</name>
</gene>
<dbReference type="SMART" id="SM00220">
    <property type="entry name" value="S_TKc"/>
    <property type="match status" value="1"/>
</dbReference>
<dbReference type="InterPro" id="IPR051931">
    <property type="entry name" value="PAK3-like"/>
</dbReference>
<keyword evidence="3" id="KW-0067">ATP-binding</keyword>
<dbReference type="InterPro" id="IPR000719">
    <property type="entry name" value="Prot_kinase_dom"/>
</dbReference>
<dbReference type="Pfam" id="PF00069">
    <property type="entry name" value="Pkinase"/>
    <property type="match status" value="1"/>
</dbReference>
<dbReference type="RefSeq" id="XP_025490777.1">
    <property type="nucleotide sequence ID" value="XM_025632441.1"/>
</dbReference>
<evidence type="ECO:0000313" key="6">
    <source>
        <dbReference type="Proteomes" id="UP000248340"/>
    </source>
</evidence>
<evidence type="ECO:0000256" key="1">
    <source>
        <dbReference type="ARBA" id="ARBA00008874"/>
    </source>
</evidence>
<comment type="similarity">
    <text evidence="1">Belongs to the protein kinase superfamily. STE Ser/Thr protein kinase family. STE20 subfamily.</text>
</comment>
<name>A0A319CAD3_9EURO</name>
<evidence type="ECO:0000259" key="4">
    <source>
        <dbReference type="PROSITE" id="PS50011"/>
    </source>
</evidence>
<evidence type="ECO:0000313" key="5">
    <source>
        <dbReference type="EMBL" id="PYH80577.1"/>
    </source>
</evidence>
<dbReference type="OrthoDB" id="4062651at2759"/>
<protein>
    <recommendedName>
        <fullName evidence="4">Protein kinase domain-containing protein</fullName>
    </recommendedName>
</protein>
<dbReference type="STRING" id="1448315.A0A319CAD3"/>
<dbReference type="InterPro" id="IPR011009">
    <property type="entry name" value="Kinase-like_dom_sf"/>
</dbReference>
<dbReference type="EMBL" id="KZ821708">
    <property type="protein sequence ID" value="PYH80577.1"/>
    <property type="molecule type" value="Genomic_DNA"/>
</dbReference>
<organism evidence="5 6">
    <name type="scientific">Aspergillus uvarum CBS 121591</name>
    <dbReference type="NCBI Taxonomy" id="1448315"/>
    <lineage>
        <taxon>Eukaryota</taxon>
        <taxon>Fungi</taxon>
        <taxon>Dikarya</taxon>
        <taxon>Ascomycota</taxon>
        <taxon>Pezizomycotina</taxon>
        <taxon>Eurotiomycetes</taxon>
        <taxon>Eurotiomycetidae</taxon>
        <taxon>Eurotiales</taxon>
        <taxon>Aspergillaceae</taxon>
        <taxon>Aspergillus</taxon>
        <taxon>Aspergillus subgen. Circumdati</taxon>
    </lineage>
</organism>
<dbReference type="AlphaFoldDB" id="A0A319CAD3"/>
<dbReference type="Proteomes" id="UP000248340">
    <property type="component" value="Unassembled WGS sequence"/>
</dbReference>